<feature type="domain" description="TonB-dependent receptor plug" evidence="9">
    <location>
        <begin position="111"/>
        <end position="209"/>
    </location>
</feature>
<dbReference type="SUPFAM" id="SSF49464">
    <property type="entry name" value="Carboxypeptidase regulatory domain-like"/>
    <property type="match status" value="1"/>
</dbReference>
<reference evidence="10 11" key="1">
    <citation type="journal article" date="2021" name="Sci. Rep.">
        <title>The distribution of antibiotic resistance genes in chicken gut microbiota commensals.</title>
        <authorList>
            <person name="Juricova H."/>
            <person name="Matiasovicova J."/>
            <person name="Kubasova T."/>
            <person name="Cejkova D."/>
            <person name="Rychlik I."/>
        </authorList>
    </citation>
    <scope>NUCLEOTIDE SEQUENCE [LARGE SCALE GENOMIC DNA]</scope>
    <source>
        <strain evidence="10 11">An819</strain>
    </source>
</reference>
<dbReference type="InterPro" id="IPR039426">
    <property type="entry name" value="TonB-dep_rcpt-like"/>
</dbReference>
<feature type="signal peptide" evidence="8">
    <location>
        <begin position="1"/>
        <end position="19"/>
    </location>
</feature>
<evidence type="ECO:0000313" key="11">
    <source>
        <dbReference type="Proteomes" id="UP000764045"/>
    </source>
</evidence>
<evidence type="ECO:0000256" key="2">
    <source>
        <dbReference type="ARBA" id="ARBA00022448"/>
    </source>
</evidence>
<keyword evidence="11" id="KW-1185">Reference proteome</keyword>
<keyword evidence="6 7" id="KW-0998">Cell outer membrane</keyword>
<dbReference type="PROSITE" id="PS52016">
    <property type="entry name" value="TONB_DEPENDENT_REC_3"/>
    <property type="match status" value="1"/>
</dbReference>
<keyword evidence="5 7" id="KW-0472">Membrane</keyword>
<evidence type="ECO:0000313" key="10">
    <source>
        <dbReference type="EMBL" id="MBM6662707.1"/>
    </source>
</evidence>
<dbReference type="InterPro" id="IPR008969">
    <property type="entry name" value="CarboxyPept-like_regulatory"/>
</dbReference>
<dbReference type="GO" id="GO:0009279">
    <property type="term" value="C:cell outer membrane"/>
    <property type="evidence" value="ECO:0007669"/>
    <property type="project" value="UniProtKB-SubCell"/>
</dbReference>
<feature type="chain" id="PRO_5038118304" evidence="8">
    <location>
        <begin position="20"/>
        <end position="1061"/>
    </location>
</feature>
<evidence type="ECO:0000256" key="8">
    <source>
        <dbReference type="SAM" id="SignalP"/>
    </source>
</evidence>
<dbReference type="Proteomes" id="UP000764045">
    <property type="component" value="Unassembled WGS sequence"/>
</dbReference>
<keyword evidence="2 7" id="KW-0813">Transport</keyword>
<dbReference type="SUPFAM" id="SSF56935">
    <property type="entry name" value="Porins"/>
    <property type="match status" value="1"/>
</dbReference>
<dbReference type="AlphaFoldDB" id="A0A938WPD5"/>
<sequence>MKKICTFAGLLCVSVSMYAQSIKISGVVTDEMGPVMGASVMVKGTKTGTVTDVNGRYTLSADRNDVLVFSYVGTNPVEKTVTGAVLDVNLTSNVQSINEVVVTAIGIKQEKKKLGYTTQQVEGADIAAAGNLNAGASLQGEVAGLTVSIPSGMFQSPEFSLRGKTPLIVLDGVPIESDLFDLSSENIASINVLKGTAASALYGARGRNGAIMITTKRAEKEGIEINFSTKDMVQAGYTAFPETQHEFGSGSKGQYAFWDGEGGGISDDDMQWGPRLDVGNMAPQWNSPIRDKVTGETIPWWGSVKGTQYDDQGRYERVPMPLVSHDNIGDFLETGIITNNTLSLSYKGDKARVYVLGQYAYQKGQAPTTSLQNGGLNINTSFDISDKLTLDAMLNYNMVYSPNYPDYGYHPSNYMYNIIEWMGDDVDGKDLEAHHWVPGMEGYKQASYNYAWYNNPYFAITESRRKQRRNVLTGQLRLNYQILPELSVMGRVSMRSNRNLTEHETPKSYMNYSDSREGGYKVWNESQDNVDADVLVTYTKSFMSDINLTVNAGSSVFYRRYRNDYASTDGLNVPGVYSLNNSTGSIITFDSSNPLWGSRSEKEIRSVYGSVNIDLSKYAYLSATARNDWSSTIATGNNSYFYPSVAISSVISDYVKLPGFIDYLKVMASWATVSSDLDPYQIQQVYNKENYWGSNPVMSYPDALVNYDIKPEKTTSWEVGLSTSFLGRVSLDLSYYRNIDTNQILDMLISQASGFSSRKINGNKYTTNGIEAMVGVKAIDNKDFKWNFDLNVSHSVRKLTEIYGGEEYFGNLREGDRADAFYATVWQRDPNGTVIVDANGQPLEDPYQRNVGHYEPDVRLGMQNKFRYKDFTLTINLNAAIGGKIFSNLSPKLWWGGKHPNSTMYRDQEYANRDEKGNPIPVYVPNAVTVVSGEVVYDTHGNVLSDTRVFKKFDKAVDWQSWCQNYPYQATVTDDMDEFFANTFSRTYLKISQIALSYDFKRLLPETSPIKGLTGTIFCNNAALWAKAPWIDPDISGDTGENDGSNDPTARYIGIGVNMTF</sequence>
<accession>A0A938WPD5</accession>
<evidence type="ECO:0000256" key="5">
    <source>
        <dbReference type="ARBA" id="ARBA00023136"/>
    </source>
</evidence>
<dbReference type="InterPro" id="IPR012910">
    <property type="entry name" value="Plug_dom"/>
</dbReference>
<name>A0A938WPD5_9BACT</name>
<keyword evidence="3 7" id="KW-1134">Transmembrane beta strand</keyword>
<dbReference type="InterPro" id="IPR036942">
    <property type="entry name" value="Beta-barrel_TonB_sf"/>
</dbReference>
<dbReference type="EMBL" id="JACJJL010000027">
    <property type="protein sequence ID" value="MBM6662707.1"/>
    <property type="molecule type" value="Genomic_DNA"/>
</dbReference>
<dbReference type="Pfam" id="PF07715">
    <property type="entry name" value="Plug"/>
    <property type="match status" value="1"/>
</dbReference>
<dbReference type="Gene3D" id="2.170.130.10">
    <property type="entry name" value="TonB-dependent receptor, plug domain"/>
    <property type="match status" value="1"/>
</dbReference>
<comment type="similarity">
    <text evidence="7">Belongs to the TonB-dependent receptor family.</text>
</comment>
<dbReference type="NCBIfam" id="TIGR04056">
    <property type="entry name" value="OMP_RagA_SusC"/>
    <property type="match status" value="1"/>
</dbReference>
<comment type="subcellular location">
    <subcellularLocation>
        <location evidence="1 7">Cell outer membrane</location>
        <topology evidence="1 7">Multi-pass membrane protein</topology>
    </subcellularLocation>
</comment>
<dbReference type="InterPro" id="IPR037066">
    <property type="entry name" value="Plug_dom_sf"/>
</dbReference>
<evidence type="ECO:0000256" key="7">
    <source>
        <dbReference type="PROSITE-ProRule" id="PRU01360"/>
    </source>
</evidence>
<gene>
    <name evidence="10" type="ORF">H6B30_13280</name>
</gene>
<keyword evidence="4 7" id="KW-0812">Transmembrane</keyword>
<organism evidence="10 11">
    <name type="scientific">Marseilla massiliensis</name>
    <dbReference type="NCBI Taxonomy" id="1841864"/>
    <lineage>
        <taxon>Bacteria</taxon>
        <taxon>Pseudomonadati</taxon>
        <taxon>Bacteroidota</taxon>
        <taxon>Bacteroidia</taxon>
        <taxon>Bacteroidales</taxon>
        <taxon>Prevotellaceae</taxon>
        <taxon>Marseilla</taxon>
    </lineage>
</organism>
<evidence type="ECO:0000256" key="6">
    <source>
        <dbReference type="ARBA" id="ARBA00023237"/>
    </source>
</evidence>
<dbReference type="Gene3D" id="2.40.170.20">
    <property type="entry name" value="TonB-dependent receptor, beta-barrel domain"/>
    <property type="match status" value="1"/>
</dbReference>
<keyword evidence="8" id="KW-0732">Signal</keyword>
<proteinExistence type="inferred from homology"/>
<evidence type="ECO:0000256" key="1">
    <source>
        <dbReference type="ARBA" id="ARBA00004571"/>
    </source>
</evidence>
<dbReference type="InterPro" id="IPR023996">
    <property type="entry name" value="TonB-dep_OMP_SusC/RagA"/>
</dbReference>
<evidence type="ECO:0000259" key="9">
    <source>
        <dbReference type="Pfam" id="PF07715"/>
    </source>
</evidence>
<protein>
    <submittedName>
        <fullName evidence="10">SusC/RagA family TonB-linked outer membrane protein</fullName>
    </submittedName>
</protein>
<comment type="caution">
    <text evidence="10">The sequence shown here is derived from an EMBL/GenBank/DDBJ whole genome shotgun (WGS) entry which is preliminary data.</text>
</comment>
<dbReference type="Pfam" id="PF13715">
    <property type="entry name" value="CarbopepD_reg_2"/>
    <property type="match status" value="1"/>
</dbReference>
<evidence type="ECO:0000256" key="3">
    <source>
        <dbReference type="ARBA" id="ARBA00022452"/>
    </source>
</evidence>
<evidence type="ECO:0000256" key="4">
    <source>
        <dbReference type="ARBA" id="ARBA00022692"/>
    </source>
</evidence>
<dbReference type="RefSeq" id="WP_205111362.1">
    <property type="nucleotide sequence ID" value="NZ_JACJJL010000027.1"/>
</dbReference>